<comment type="caution">
    <text evidence="1">The sequence shown here is derived from an EMBL/GenBank/DDBJ whole genome shotgun (WGS) entry which is preliminary data.</text>
</comment>
<evidence type="ECO:0000313" key="2">
    <source>
        <dbReference type="Proteomes" id="UP000518752"/>
    </source>
</evidence>
<dbReference type="PANTHER" id="PTHR17901">
    <property type="entry name" value="MAGNESIUM-DEPENDENT PHOSPHATASE 1 MDP1"/>
    <property type="match status" value="1"/>
</dbReference>
<name>A0A8H5M7W1_9AGAR</name>
<dbReference type="InterPro" id="IPR010036">
    <property type="entry name" value="MDP_1_eu_arc"/>
</dbReference>
<proteinExistence type="predicted"/>
<dbReference type="PANTHER" id="PTHR17901:SF14">
    <property type="entry name" value="MAGNESIUM-DEPENDENT PHOSPHATASE 1"/>
    <property type="match status" value="1"/>
</dbReference>
<protein>
    <submittedName>
        <fullName evidence="1">Uncharacterized protein</fullName>
    </submittedName>
</protein>
<keyword evidence="2" id="KW-1185">Reference proteome</keyword>
<gene>
    <name evidence="1" type="ORF">D9757_006412</name>
</gene>
<dbReference type="InterPro" id="IPR023214">
    <property type="entry name" value="HAD_sf"/>
</dbReference>
<accession>A0A8H5M7W1</accession>
<sequence>MGTVLTRPFWHWWKNEKVSLLHTSIYSRMNPQKRSSQRKIYRICSRNRKHGIRIDHAAYFLNTVLYFPTPSAHSPLVVFTMFPKLVALNTDGTIWAGRLDEKEWGKPDNIHKVDEFTLENKRRVNTDIKIKMNPDIPKIINEILKNDASLAIVSRNSSKALSDRALYYFKAKDKDGETKSIIDLVRYDEVVDEPLSNHFKRIHEWSKFPYADMVYFDIGSEVPKDVVDLGVTVIGGPATTGLTWERYKKGLEEWERRKGPPGPPKKELPRP</sequence>
<dbReference type="Pfam" id="PF12689">
    <property type="entry name" value="Acid_PPase"/>
    <property type="match status" value="1"/>
</dbReference>
<dbReference type="EMBL" id="JAACJN010000043">
    <property type="protein sequence ID" value="KAF5384500.1"/>
    <property type="molecule type" value="Genomic_DNA"/>
</dbReference>
<dbReference type="OrthoDB" id="10252235at2759"/>
<organism evidence="1 2">
    <name type="scientific">Collybiopsis confluens</name>
    <dbReference type="NCBI Taxonomy" id="2823264"/>
    <lineage>
        <taxon>Eukaryota</taxon>
        <taxon>Fungi</taxon>
        <taxon>Dikarya</taxon>
        <taxon>Basidiomycota</taxon>
        <taxon>Agaricomycotina</taxon>
        <taxon>Agaricomycetes</taxon>
        <taxon>Agaricomycetidae</taxon>
        <taxon>Agaricales</taxon>
        <taxon>Marasmiineae</taxon>
        <taxon>Omphalotaceae</taxon>
        <taxon>Collybiopsis</taxon>
    </lineage>
</organism>
<dbReference type="Gene3D" id="3.40.50.1000">
    <property type="entry name" value="HAD superfamily/HAD-like"/>
    <property type="match status" value="1"/>
</dbReference>
<dbReference type="AlphaFoldDB" id="A0A8H5M7W1"/>
<dbReference type="Proteomes" id="UP000518752">
    <property type="component" value="Unassembled WGS sequence"/>
</dbReference>
<dbReference type="GO" id="GO:0003993">
    <property type="term" value="F:acid phosphatase activity"/>
    <property type="evidence" value="ECO:0007669"/>
    <property type="project" value="TreeGrafter"/>
</dbReference>
<evidence type="ECO:0000313" key="1">
    <source>
        <dbReference type="EMBL" id="KAF5384500.1"/>
    </source>
</evidence>
<reference evidence="1 2" key="1">
    <citation type="journal article" date="2020" name="ISME J.">
        <title>Uncovering the hidden diversity of litter-decomposition mechanisms in mushroom-forming fungi.</title>
        <authorList>
            <person name="Floudas D."/>
            <person name="Bentzer J."/>
            <person name="Ahren D."/>
            <person name="Johansson T."/>
            <person name="Persson P."/>
            <person name="Tunlid A."/>
        </authorList>
    </citation>
    <scope>NUCLEOTIDE SEQUENCE [LARGE SCALE GENOMIC DNA]</scope>
    <source>
        <strain evidence="1 2">CBS 406.79</strain>
    </source>
</reference>